<dbReference type="EMBL" id="LRGB01026882">
    <property type="protein sequence ID" value="KZR95883.1"/>
    <property type="molecule type" value="Genomic_DNA"/>
</dbReference>
<feature type="non-terminal residue" evidence="1">
    <location>
        <position position="69"/>
    </location>
</feature>
<evidence type="ECO:0000313" key="2">
    <source>
        <dbReference type="Proteomes" id="UP000076858"/>
    </source>
</evidence>
<protein>
    <submittedName>
        <fullName evidence="1">Uncharacterized protein</fullName>
    </submittedName>
</protein>
<sequence length="69" mass="7561">KRGLIDGGGKVLSWLFGVSTQEDLEHVHGRLDRLSTETTSIVHALEVQATLINETLWETKAVADAVAEF</sequence>
<proteinExistence type="predicted"/>
<keyword evidence="2" id="KW-1185">Reference proteome</keyword>
<accession>A0A164DKQ9</accession>
<comment type="caution">
    <text evidence="1">The sequence shown here is derived from an EMBL/GenBank/DDBJ whole genome shotgun (WGS) entry which is preliminary data.</text>
</comment>
<evidence type="ECO:0000313" key="1">
    <source>
        <dbReference type="EMBL" id="KZR95883.1"/>
    </source>
</evidence>
<reference evidence="1 2" key="1">
    <citation type="submission" date="2016-03" db="EMBL/GenBank/DDBJ databases">
        <title>EvidentialGene: Evidence-directed Construction of Genes on Genomes.</title>
        <authorList>
            <person name="Gilbert D.G."/>
            <person name="Choi J.-H."/>
            <person name="Mockaitis K."/>
            <person name="Colbourne J."/>
            <person name="Pfrender M."/>
        </authorList>
    </citation>
    <scope>NUCLEOTIDE SEQUENCE [LARGE SCALE GENOMIC DNA]</scope>
    <source>
        <strain evidence="1 2">Xinb3</strain>
        <tissue evidence="1">Complete organism</tissue>
    </source>
</reference>
<dbReference type="Proteomes" id="UP000076858">
    <property type="component" value="Unassembled WGS sequence"/>
</dbReference>
<gene>
    <name evidence="1" type="ORF">APZ42_010090</name>
</gene>
<feature type="non-terminal residue" evidence="1">
    <location>
        <position position="1"/>
    </location>
</feature>
<organism evidence="1 2">
    <name type="scientific">Daphnia magna</name>
    <dbReference type="NCBI Taxonomy" id="35525"/>
    <lineage>
        <taxon>Eukaryota</taxon>
        <taxon>Metazoa</taxon>
        <taxon>Ecdysozoa</taxon>
        <taxon>Arthropoda</taxon>
        <taxon>Crustacea</taxon>
        <taxon>Branchiopoda</taxon>
        <taxon>Diplostraca</taxon>
        <taxon>Cladocera</taxon>
        <taxon>Anomopoda</taxon>
        <taxon>Daphniidae</taxon>
        <taxon>Daphnia</taxon>
    </lineage>
</organism>
<name>A0A164DKQ9_9CRUS</name>
<dbReference type="AlphaFoldDB" id="A0A164DKQ9"/>